<evidence type="ECO:0000256" key="2">
    <source>
        <dbReference type="ARBA" id="ARBA00023015"/>
    </source>
</evidence>
<dbReference type="Gene3D" id="3.40.50.2300">
    <property type="match status" value="2"/>
</dbReference>
<keyword evidence="4" id="KW-0804">Transcription</keyword>
<keyword evidence="2" id="KW-0805">Transcription regulation</keyword>
<sequence length="338" mass="36864">MAQRPKLETVAKRAGVSVATASQVMRGTGRISDKTRKKVLDAAQTLHYVPDARAAAMRSGDNREIGFTIHQIANPFNAEVISGVSDLLESEGYLVSILDSQDDPERQRRQLEAFIRGSRGGLLWVPAHDTPKSTFELLRNHRIPTVTFLRREGFDEFDHVGIRNSEATRTATTHLAVLGHRNIAFLGGLANVETRNQRIAGYLSVMQERDLADPIVWESPDDKMSGMKAMMALQKAHPEVTGVVCNGDMIALGACLALTRMGKQPGKDVSVVGFDNIQDAAVATPPLTTMAVSPRQLGRRLARTLLDRIREPEGPPAVSEVSAELTVRDTTGALTRPS</sequence>
<dbReference type="InterPro" id="IPR046335">
    <property type="entry name" value="LacI/GalR-like_sensor"/>
</dbReference>
<proteinExistence type="predicted"/>
<dbReference type="Proteomes" id="UP000184211">
    <property type="component" value="Unassembled WGS sequence"/>
</dbReference>
<evidence type="ECO:0000259" key="5">
    <source>
        <dbReference type="PROSITE" id="PS50932"/>
    </source>
</evidence>
<keyword evidence="1" id="KW-0678">Repressor</keyword>
<dbReference type="PANTHER" id="PTHR30146">
    <property type="entry name" value="LACI-RELATED TRANSCRIPTIONAL REPRESSOR"/>
    <property type="match status" value="1"/>
</dbReference>
<dbReference type="InterPro" id="IPR010982">
    <property type="entry name" value="Lambda_DNA-bd_dom_sf"/>
</dbReference>
<accession>A0A1M5K324</accession>
<dbReference type="Gene3D" id="1.10.260.40">
    <property type="entry name" value="lambda repressor-like DNA-binding domains"/>
    <property type="match status" value="1"/>
</dbReference>
<dbReference type="InterPro" id="IPR028082">
    <property type="entry name" value="Peripla_BP_I"/>
</dbReference>
<keyword evidence="7" id="KW-1185">Reference proteome</keyword>
<dbReference type="PROSITE" id="PS50932">
    <property type="entry name" value="HTH_LACI_2"/>
    <property type="match status" value="1"/>
</dbReference>
<dbReference type="GO" id="GO:0000976">
    <property type="term" value="F:transcription cis-regulatory region binding"/>
    <property type="evidence" value="ECO:0007669"/>
    <property type="project" value="TreeGrafter"/>
</dbReference>
<evidence type="ECO:0000256" key="1">
    <source>
        <dbReference type="ARBA" id="ARBA00022491"/>
    </source>
</evidence>
<dbReference type="SUPFAM" id="SSF47413">
    <property type="entry name" value="lambda repressor-like DNA-binding domains"/>
    <property type="match status" value="1"/>
</dbReference>
<feature type="domain" description="HTH lacI-type" evidence="5">
    <location>
        <begin position="5"/>
        <end position="59"/>
    </location>
</feature>
<dbReference type="SMART" id="SM00354">
    <property type="entry name" value="HTH_LACI"/>
    <property type="match status" value="1"/>
</dbReference>
<name>A0A1M5K324_9RHOB</name>
<dbReference type="EMBL" id="FQWM01000001">
    <property type="protein sequence ID" value="SHG47187.1"/>
    <property type="molecule type" value="Genomic_DNA"/>
</dbReference>
<reference evidence="7" key="1">
    <citation type="submission" date="2016-11" db="EMBL/GenBank/DDBJ databases">
        <authorList>
            <person name="Varghese N."/>
            <person name="Submissions S."/>
        </authorList>
    </citation>
    <scope>NUCLEOTIDE SEQUENCE [LARGE SCALE GENOMIC DNA]</scope>
    <source>
        <strain evidence="7">DSM 28223</strain>
    </source>
</reference>
<dbReference type="CDD" id="cd06289">
    <property type="entry name" value="PBP1_MalI-like"/>
    <property type="match status" value="1"/>
</dbReference>
<dbReference type="RefSeq" id="WP_072790931.1">
    <property type="nucleotide sequence ID" value="NZ_FQWM01000001.1"/>
</dbReference>
<dbReference type="InterPro" id="IPR000843">
    <property type="entry name" value="HTH_LacI"/>
</dbReference>
<gene>
    <name evidence="6" type="ORF">SAMN04488044_0856</name>
</gene>
<dbReference type="Pfam" id="PF00356">
    <property type="entry name" value="LacI"/>
    <property type="match status" value="1"/>
</dbReference>
<keyword evidence="3" id="KW-0238">DNA-binding</keyword>
<evidence type="ECO:0000313" key="6">
    <source>
        <dbReference type="EMBL" id="SHG47187.1"/>
    </source>
</evidence>
<evidence type="ECO:0000313" key="7">
    <source>
        <dbReference type="Proteomes" id="UP000184211"/>
    </source>
</evidence>
<dbReference type="Pfam" id="PF13377">
    <property type="entry name" value="Peripla_BP_3"/>
    <property type="match status" value="1"/>
</dbReference>
<dbReference type="OrthoDB" id="234496at2"/>
<protein>
    <submittedName>
        <fullName evidence="6">Transcriptional regulator, LacI family</fullName>
    </submittedName>
</protein>
<dbReference type="SUPFAM" id="SSF53822">
    <property type="entry name" value="Periplasmic binding protein-like I"/>
    <property type="match status" value="1"/>
</dbReference>
<dbReference type="AlphaFoldDB" id="A0A1M5K324"/>
<evidence type="ECO:0000256" key="4">
    <source>
        <dbReference type="ARBA" id="ARBA00023163"/>
    </source>
</evidence>
<dbReference type="STRING" id="870908.SAMN04488044_0856"/>
<evidence type="ECO:0000256" key="3">
    <source>
        <dbReference type="ARBA" id="ARBA00023125"/>
    </source>
</evidence>
<dbReference type="CDD" id="cd01392">
    <property type="entry name" value="HTH_LacI"/>
    <property type="match status" value="1"/>
</dbReference>
<dbReference type="PANTHER" id="PTHR30146:SF148">
    <property type="entry name" value="HTH-TYPE TRANSCRIPTIONAL REPRESSOR PURR-RELATED"/>
    <property type="match status" value="1"/>
</dbReference>
<dbReference type="GO" id="GO:0003700">
    <property type="term" value="F:DNA-binding transcription factor activity"/>
    <property type="evidence" value="ECO:0007669"/>
    <property type="project" value="TreeGrafter"/>
</dbReference>
<organism evidence="6 7">
    <name type="scientific">Cognatishimia maritima</name>
    <dbReference type="NCBI Taxonomy" id="870908"/>
    <lineage>
        <taxon>Bacteria</taxon>
        <taxon>Pseudomonadati</taxon>
        <taxon>Pseudomonadota</taxon>
        <taxon>Alphaproteobacteria</taxon>
        <taxon>Rhodobacterales</taxon>
        <taxon>Paracoccaceae</taxon>
        <taxon>Cognatishimia</taxon>
    </lineage>
</organism>